<keyword evidence="4" id="KW-0675">Receptor</keyword>
<feature type="repeat" description="WD" evidence="1">
    <location>
        <begin position="671"/>
        <end position="712"/>
    </location>
</feature>
<feature type="domain" description="TIR" evidence="3">
    <location>
        <begin position="13"/>
        <end position="178"/>
    </location>
</feature>
<dbReference type="InterPro" id="IPR001680">
    <property type="entry name" value="WD40_rpt"/>
</dbReference>
<dbReference type="EMBL" id="JABRWJ010000011">
    <property type="protein sequence ID" value="NRF71360.1"/>
    <property type="molecule type" value="Genomic_DNA"/>
</dbReference>
<dbReference type="InterPro" id="IPR035897">
    <property type="entry name" value="Toll_tir_struct_dom_sf"/>
</dbReference>
<dbReference type="Gene3D" id="3.40.50.10140">
    <property type="entry name" value="Toll/interleukin-1 receptor homology (TIR) domain"/>
    <property type="match status" value="1"/>
</dbReference>
<evidence type="ECO:0000313" key="4">
    <source>
        <dbReference type="EMBL" id="NRF71360.1"/>
    </source>
</evidence>
<proteinExistence type="predicted"/>
<dbReference type="PROSITE" id="PS50104">
    <property type="entry name" value="TIR"/>
    <property type="match status" value="1"/>
</dbReference>
<dbReference type="PROSITE" id="PS50294">
    <property type="entry name" value="WD_REPEATS_REGION"/>
    <property type="match status" value="2"/>
</dbReference>
<dbReference type="Gene3D" id="2.130.10.10">
    <property type="entry name" value="YVTN repeat-like/Quinoprotein amine dehydrogenase"/>
    <property type="match status" value="3"/>
</dbReference>
<evidence type="ECO:0000313" key="5">
    <source>
        <dbReference type="Proteomes" id="UP000737171"/>
    </source>
</evidence>
<dbReference type="SMART" id="SM00320">
    <property type="entry name" value="WD40"/>
    <property type="match status" value="8"/>
</dbReference>
<keyword evidence="5" id="KW-1185">Reference proteome</keyword>
<keyword evidence="1" id="KW-0853">WD repeat</keyword>
<dbReference type="InterPro" id="IPR000157">
    <property type="entry name" value="TIR_dom"/>
</dbReference>
<dbReference type="PROSITE" id="PS50082">
    <property type="entry name" value="WD_REPEATS_2"/>
    <property type="match status" value="2"/>
</dbReference>
<evidence type="ECO:0000256" key="2">
    <source>
        <dbReference type="SAM" id="MobiDB-lite"/>
    </source>
</evidence>
<dbReference type="Pfam" id="PF13676">
    <property type="entry name" value="TIR_2"/>
    <property type="match status" value="1"/>
</dbReference>
<comment type="caution">
    <text evidence="4">The sequence shown here is derived from an EMBL/GenBank/DDBJ whole genome shotgun (WGS) entry which is preliminary data.</text>
</comment>
<sequence>MPVDLAPPLPLAAPLKLFVSYSRRDKAAAQALVRALESEGFAVFIDLEALEFGEEWQRQLAQSIAAADTVVWLVTPASVTSRWCQWELGEVVRLCKRLMPVRIADIDAAALPPAIGRVHMLPAEGVYDPERDQAPLVRALNTDSAWVREGTALLARAHQWRPPSEDGSAAVRADSSALLSGAQLRRAAAWHERRPPRAPPAARQVVELILASRDAERRRRALGAAAMLGVIAIAATAWWQWDAARQRRTEAQANQSRQLLAAAHQAQASGDAVRAALLALEAMPDATRGIERPLLPEAEGRLYAALQSLREERVLPDPAGVTLGVMPQAAASAVPLLGQDHALRLLDAENGRWLGEHRGPEVIPIAHRWSPAARRLLVVTTAFDQQPARTYLWDTGRPALIGALEGHAAEIRATAFSGDGRRLALVDEQGVVSLHDAADGRLLRRWQHDGSVEALALDAQGRRLAGADGQGNAMLWDAGAGRLLRQLKGRPGFGTQALYFAGDDRELVAVGVDGWLQQWRLSGSAGATASSSCPRPPAMRAHTRQIGASTLSGSLLATGDSGGGVALWSLAGEPCDDVAPGRIALDSPVRALDAGTEGDTVLIHTRDEPRGMPASSTLHLWQRHEGPGAVELRGHPDLAGMALLDGGRLLSHGGRELRIWRIATPAQRDKLAGHAAWVTGVSVSPDGKRALSHGSEATARLWDPASGSERARLAAGGTQVLASAFSSDGLTAFLLANNGELSSWSSADGGAVDRKRLPDGGSPEAAQFAPGGRRLLMSHGARPATLWDPANGSFVARLDAPAADPPAGATLRRQVARAAFSGNGRWLLTAAEWQAPMDSPASAASGSGQAFSLRLEPGLRLWDASNGALVRRIDMKGAPVETFVTSADGTRLAVGFRAGRVAVFSLPEGRLLFEREMGPAARAPRWAGLAFSPDGQWLAGSYGGAGEVWGIGKHERHVMLVRGLSEVGAPAFTPDSRRLLTRDGRSVRLWDLESGEVAVAMEGHRLTVAALAFDPKGRWVLSASLDRDLRRWPLHASRAELQARAWSSLPRCLSDAERAQLALAPGSGPCRAAGARP</sequence>
<dbReference type="Proteomes" id="UP000737171">
    <property type="component" value="Unassembled WGS sequence"/>
</dbReference>
<dbReference type="SUPFAM" id="SSF52200">
    <property type="entry name" value="Toll/Interleukin receptor TIR domain"/>
    <property type="match status" value="1"/>
</dbReference>
<protein>
    <submittedName>
        <fullName evidence="4">Toll/interleukin-1 receptor domain-containing protein</fullName>
    </submittedName>
</protein>
<dbReference type="PANTHER" id="PTHR19879:SF9">
    <property type="entry name" value="TRANSCRIPTION INITIATION FACTOR TFIID SUBUNIT 5"/>
    <property type="match status" value="1"/>
</dbReference>
<organism evidence="4 5">
    <name type="scientific">Pseudaquabacterium terrae</name>
    <dbReference type="NCBI Taxonomy" id="2732868"/>
    <lineage>
        <taxon>Bacteria</taxon>
        <taxon>Pseudomonadati</taxon>
        <taxon>Pseudomonadota</taxon>
        <taxon>Betaproteobacteria</taxon>
        <taxon>Burkholderiales</taxon>
        <taxon>Sphaerotilaceae</taxon>
        <taxon>Pseudaquabacterium</taxon>
    </lineage>
</organism>
<dbReference type="RefSeq" id="WP_173132366.1">
    <property type="nucleotide sequence ID" value="NZ_JABRWJ010000011.1"/>
</dbReference>
<dbReference type="InterPro" id="IPR011047">
    <property type="entry name" value="Quinoprotein_ADH-like_sf"/>
</dbReference>
<name>A0ABX2ERQ1_9BURK</name>
<dbReference type="Pfam" id="PF00400">
    <property type="entry name" value="WD40"/>
    <property type="match status" value="2"/>
</dbReference>
<evidence type="ECO:0000256" key="1">
    <source>
        <dbReference type="PROSITE-ProRule" id="PRU00221"/>
    </source>
</evidence>
<dbReference type="PANTHER" id="PTHR19879">
    <property type="entry name" value="TRANSCRIPTION INITIATION FACTOR TFIID"/>
    <property type="match status" value="1"/>
</dbReference>
<feature type="repeat" description="WD" evidence="1">
    <location>
        <begin position="1001"/>
        <end position="1042"/>
    </location>
</feature>
<dbReference type="InterPro" id="IPR015943">
    <property type="entry name" value="WD40/YVTN_repeat-like_dom_sf"/>
</dbReference>
<gene>
    <name evidence="4" type="ORF">HLB44_30685</name>
</gene>
<accession>A0ABX2ERQ1</accession>
<reference evidence="4 5" key="1">
    <citation type="submission" date="2020-05" db="EMBL/GenBank/DDBJ databases">
        <title>Aquincola sp. isolate from soil.</title>
        <authorList>
            <person name="Han J."/>
            <person name="Kim D.-U."/>
        </authorList>
    </citation>
    <scope>NUCLEOTIDE SEQUENCE [LARGE SCALE GENOMIC DNA]</scope>
    <source>
        <strain evidence="4 5">S2</strain>
    </source>
</reference>
<feature type="region of interest" description="Disordered" evidence="2">
    <location>
        <begin position="745"/>
        <end position="766"/>
    </location>
</feature>
<dbReference type="SUPFAM" id="SSF50998">
    <property type="entry name" value="Quinoprotein alcohol dehydrogenase-like"/>
    <property type="match status" value="2"/>
</dbReference>
<evidence type="ECO:0000259" key="3">
    <source>
        <dbReference type="PROSITE" id="PS50104"/>
    </source>
</evidence>